<dbReference type="Pfam" id="PF04647">
    <property type="entry name" value="AgrB"/>
    <property type="match status" value="1"/>
</dbReference>
<protein>
    <submittedName>
        <fullName evidence="9">Accessory gene regulator B family protein</fullName>
    </submittedName>
</protein>
<sequence length="190" mass="21636">MDFTYREEKILKLFSSKMKLSHLDQIKLIYGWRIVIADFKKLFFMYGFALLMGCFIETFLIHASFFLFRQVAFGVHSKNFYLCLIVSCITFPVSSFLLKNLDIGIIHIGITYLIAAVPLLLFAPIGSAVNPIRGSAHAQYLRRKIYIRLSILGVTILVLPTTITKFLVAGLLIETFTVLVSTIQKESDKE</sequence>
<keyword evidence="10" id="KW-1185">Reference proteome</keyword>
<dbReference type="InterPro" id="IPR006741">
    <property type="entry name" value="AgrB"/>
</dbReference>
<evidence type="ECO:0000256" key="3">
    <source>
        <dbReference type="ARBA" id="ARBA00022670"/>
    </source>
</evidence>
<evidence type="ECO:0000256" key="6">
    <source>
        <dbReference type="ARBA" id="ARBA00022989"/>
    </source>
</evidence>
<keyword evidence="5" id="KW-0378">Hydrolase</keyword>
<keyword evidence="6 8" id="KW-1133">Transmembrane helix</keyword>
<evidence type="ECO:0000256" key="5">
    <source>
        <dbReference type="ARBA" id="ARBA00022801"/>
    </source>
</evidence>
<keyword evidence="7 8" id="KW-0472">Membrane</keyword>
<feature type="transmembrane region" description="Helical" evidence="8">
    <location>
        <begin position="146"/>
        <end position="173"/>
    </location>
</feature>
<keyword evidence="1" id="KW-1003">Cell membrane</keyword>
<keyword evidence="3" id="KW-0645">Protease</keyword>
<keyword evidence="4 8" id="KW-0812">Transmembrane</keyword>
<accession>A0A8J7KTP9</accession>
<dbReference type="EMBL" id="JADKPV010000005">
    <property type="protein sequence ID" value="MBF4501804.1"/>
    <property type="molecule type" value="Genomic_DNA"/>
</dbReference>
<evidence type="ECO:0000256" key="1">
    <source>
        <dbReference type="ARBA" id="ARBA00022475"/>
    </source>
</evidence>
<name>A0A8J7KTP9_9BACL</name>
<proteinExistence type="predicted"/>
<feature type="transmembrane region" description="Helical" evidence="8">
    <location>
        <begin position="80"/>
        <end position="98"/>
    </location>
</feature>
<comment type="caution">
    <text evidence="9">The sequence shown here is derived from an EMBL/GenBank/DDBJ whole genome shotgun (WGS) entry which is preliminary data.</text>
</comment>
<feature type="transmembrane region" description="Helical" evidence="8">
    <location>
        <begin position="104"/>
        <end position="125"/>
    </location>
</feature>
<keyword evidence="2" id="KW-0673">Quorum sensing</keyword>
<dbReference type="GO" id="GO:0008233">
    <property type="term" value="F:peptidase activity"/>
    <property type="evidence" value="ECO:0007669"/>
    <property type="project" value="UniProtKB-KW"/>
</dbReference>
<evidence type="ECO:0000256" key="7">
    <source>
        <dbReference type="ARBA" id="ARBA00023136"/>
    </source>
</evidence>
<dbReference type="Proteomes" id="UP000622653">
    <property type="component" value="Unassembled WGS sequence"/>
</dbReference>
<evidence type="ECO:0000256" key="8">
    <source>
        <dbReference type="SAM" id="Phobius"/>
    </source>
</evidence>
<evidence type="ECO:0000256" key="2">
    <source>
        <dbReference type="ARBA" id="ARBA00022654"/>
    </source>
</evidence>
<dbReference type="RefSeq" id="WP_194563279.1">
    <property type="nucleotide sequence ID" value="NZ_JADKPV010000005.1"/>
</dbReference>
<dbReference type="SMART" id="SM00793">
    <property type="entry name" value="AgrB"/>
    <property type="match status" value="1"/>
</dbReference>
<gene>
    <name evidence="9" type="ORF">IRY55_10540</name>
</gene>
<dbReference type="GO" id="GO:0009372">
    <property type="term" value="P:quorum sensing"/>
    <property type="evidence" value="ECO:0007669"/>
    <property type="project" value="UniProtKB-KW"/>
</dbReference>
<reference evidence="9" key="1">
    <citation type="submission" date="2020-11" db="EMBL/GenBank/DDBJ databases">
        <title>Multidrug resistant novel bacterium Savagea serpentis sp. nov., isolated from the scats of a vine snake (Ahaetulla nasuta).</title>
        <authorList>
            <person name="Venkata Ramana V."/>
            <person name="Vikas Patil S."/>
            <person name="Yogita Lugani V."/>
        </authorList>
    </citation>
    <scope>NUCLEOTIDE SEQUENCE</scope>
    <source>
        <strain evidence="9">SN6</strain>
    </source>
</reference>
<organism evidence="9 10">
    <name type="scientific">Savagea serpentis</name>
    <dbReference type="NCBI Taxonomy" id="2785297"/>
    <lineage>
        <taxon>Bacteria</taxon>
        <taxon>Bacillati</taxon>
        <taxon>Bacillota</taxon>
        <taxon>Bacilli</taxon>
        <taxon>Bacillales</taxon>
        <taxon>Caryophanaceae</taxon>
        <taxon>Savagea</taxon>
    </lineage>
</organism>
<dbReference type="GO" id="GO:0006508">
    <property type="term" value="P:proteolysis"/>
    <property type="evidence" value="ECO:0007669"/>
    <property type="project" value="UniProtKB-KW"/>
</dbReference>
<evidence type="ECO:0000256" key="4">
    <source>
        <dbReference type="ARBA" id="ARBA00022692"/>
    </source>
</evidence>
<dbReference type="AlphaFoldDB" id="A0A8J7KTP9"/>
<evidence type="ECO:0000313" key="9">
    <source>
        <dbReference type="EMBL" id="MBF4501804.1"/>
    </source>
</evidence>
<dbReference type="GO" id="GO:0016020">
    <property type="term" value="C:membrane"/>
    <property type="evidence" value="ECO:0007669"/>
    <property type="project" value="InterPro"/>
</dbReference>
<feature type="transmembrane region" description="Helical" evidence="8">
    <location>
        <begin position="43"/>
        <end position="68"/>
    </location>
</feature>
<evidence type="ECO:0000313" key="10">
    <source>
        <dbReference type="Proteomes" id="UP000622653"/>
    </source>
</evidence>